<feature type="transmembrane region" description="Helical" evidence="8">
    <location>
        <begin position="319"/>
        <end position="337"/>
    </location>
</feature>
<dbReference type="PANTHER" id="PTHR21716">
    <property type="entry name" value="TRANSMEMBRANE PROTEIN"/>
    <property type="match status" value="1"/>
</dbReference>
<feature type="transmembrane region" description="Helical" evidence="8">
    <location>
        <begin position="21"/>
        <end position="45"/>
    </location>
</feature>
<keyword evidence="4" id="KW-1003">Cell membrane</keyword>
<comment type="caution">
    <text evidence="9">The sequence shown here is derived from an EMBL/GenBank/DDBJ whole genome shotgun (WGS) entry which is preliminary data.</text>
</comment>
<dbReference type="Pfam" id="PF01594">
    <property type="entry name" value="AI-2E_transport"/>
    <property type="match status" value="1"/>
</dbReference>
<evidence type="ECO:0000313" key="9">
    <source>
        <dbReference type="EMBL" id="GFH39975.1"/>
    </source>
</evidence>
<feature type="transmembrane region" description="Helical" evidence="8">
    <location>
        <begin position="176"/>
        <end position="198"/>
    </location>
</feature>
<evidence type="ECO:0000256" key="8">
    <source>
        <dbReference type="SAM" id="Phobius"/>
    </source>
</evidence>
<dbReference type="PANTHER" id="PTHR21716:SF53">
    <property type="entry name" value="PERMEASE PERM-RELATED"/>
    <property type="match status" value="1"/>
</dbReference>
<accession>A0A6A0B5J5</accession>
<dbReference type="AlphaFoldDB" id="A0A6A0B5J5"/>
<proteinExistence type="inferred from homology"/>
<keyword evidence="7 8" id="KW-0472">Membrane</keyword>
<evidence type="ECO:0000256" key="2">
    <source>
        <dbReference type="ARBA" id="ARBA00009773"/>
    </source>
</evidence>
<keyword evidence="5 8" id="KW-0812">Transmembrane</keyword>
<dbReference type="Proteomes" id="UP000475928">
    <property type="component" value="Unassembled WGS sequence"/>
</dbReference>
<name>A0A6A0B5J5_9LACT</name>
<evidence type="ECO:0000313" key="10">
    <source>
        <dbReference type="Proteomes" id="UP000475928"/>
    </source>
</evidence>
<keyword evidence="3" id="KW-0813">Transport</keyword>
<reference evidence="9 10" key="1">
    <citation type="submission" date="2020-02" db="EMBL/GenBank/DDBJ databases">
        <title>Draft genome sequence of Lactococcus sp. Hs20B0-1.</title>
        <authorList>
            <person name="Noda S."/>
            <person name="Yuki M."/>
            <person name="Ohkuma M."/>
        </authorList>
    </citation>
    <scope>NUCLEOTIDE SEQUENCE [LARGE SCALE GENOMIC DNA]</scope>
    <source>
        <strain evidence="9 10">Hs20B0-1</strain>
    </source>
</reference>
<dbReference type="GO" id="GO:0055085">
    <property type="term" value="P:transmembrane transport"/>
    <property type="evidence" value="ECO:0007669"/>
    <property type="project" value="TreeGrafter"/>
</dbReference>
<keyword evidence="6 8" id="KW-1133">Transmembrane helix</keyword>
<feature type="transmembrane region" description="Helical" evidence="8">
    <location>
        <begin position="280"/>
        <end position="307"/>
    </location>
</feature>
<protein>
    <submittedName>
        <fullName evidence="9">AI-2E family transporter</fullName>
    </submittedName>
</protein>
<dbReference type="EMBL" id="BLLH01000001">
    <property type="protein sequence ID" value="GFH39975.1"/>
    <property type="molecule type" value="Genomic_DNA"/>
</dbReference>
<evidence type="ECO:0000256" key="1">
    <source>
        <dbReference type="ARBA" id="ARBA00004651"/>
    </source>
</evidence>
<organism evidence="9 10">
    <name type="scientific">Pseudolactococcus insecticola</name>
    <dbReference type="NCBI Taxonomy" id="2709158"/>
    <lineage>
        <taxon>Bacteria</taxon>
        <taxon>Bacillati</taxon>
        <taxon>Bacillota</taxon>
        <taxon>Bacilli</taxon>
        <taxon>Lactobacillales</taxon>
        <taxon>Streptococcaceae</taxon>
        <taxon>Pseudolactococcus</taxon>
    </lineage>
</organism>
<dbReference type="RefSeq" id="WP_172355026.1">
    <property type="nucleotide sequence ID" value="NZ_BLLH01000001.1"/>
</dbReference>
<feature type="transmembrane region" description="Helical" evidence="8">
    <location>
        <begin position="343"/>
        <end position="366"/>
    </location>
</feature>
<gene>
    <name evidence="9" type="ORF">Hs20B_03730</name>
</gene>
<evidence type="ECO:0000256" key="6">
    <source>
        <dbReference type="ARBA" id="ARBA00022989"/>
    </source>
</evidence>
<evidence type="ECO:0000256" key="3">
    <source>
        <dbReference type="ARBA" id="ARBA00022448"/>
    </source>
</evidence>
<keyword evidence="10" id="KW-1185">Reference proteome</keyword>
<feature type="transmembrane region" description="Helical" evidence="8">
    <location>
        <begin position="239"/>
        <end position="268"/>
    </location>
</feature>
<evidence type="ECO:0000256" key="7">
    <source>
        <dbReference type="ARBA" id="ARBA00023136"/>
    </source>
</evidence>
<evidence type="ECO:0000256" key="5">
    <source>
        <dbReference type="ARBA" id="ARBA00022692"/>
    </source>
</evidence>
<dbReference type="GO" id="GO:0005886">
    <property type="term" value="C:plasma membrane"/>
    <property type="evidence" value="ECO:0007669"/>
    <property type="project" value="UniProtKB-SubCell"/>
</dbReference>
<dbReference type="InterPro" id="IPR002549">
    <property type="entry name" value="AI-2E-like"/>
</dbReference>
<comment type="similarity">
    <text evidence="2">Belongs to the autoinducer-2 exporter (AI-2E) (TC 2.A.86) family.</text>
</comment>
<comment type="subcellular location">
    <subcellularLocation>
        <location evidence="1">Cell membrane</location>
        <topology evidence="1">Multi-pass membrane protein</topology>
    </subcellularLocation>
</comment>
<feature type="transmembrane region" description="Helical" evidence="8">
    <location>
        <begin position="81"/>
        <end position="106"/>
    </location>
</feature>
<feature type="transmembrane region" description="Helical" evidence="8">
    <location>
        <begin position="51"/>
        <end position="69"/>
    </location>
</feature>
<sequence length="387" mass="43591">MNEKNGFKTTWFFKWLLDNKVATAFAVILLFLLNLLLLTKLSFMFQPIADFLGVIMLPIVLAAIFYYLLNPIVDYFEAHKVNRIITITVLFAIILALIIWGLAVAIPNIVTQAEKFVANFPDYVEQGEKHITNILQDERFKQFRPQVEKTVQSFSDNLIDISKNLSSNLVNGTGSFLSTATNVLISIMIFPFILFYLLRDGKNLNKYVTNALPNAWRSDTSTVLTQVNSQLSSYVRGQLIVAFCVAVMFSIMFSIIGLKYAIVIGIAAGFLNLIPYLGSFLAMIPAVIIALIAGPVMLVKVAIVFVIEQTIEGRFISPLVLGSKLNIHPITILFVLLTSGRIFGIWGVLLGIPVYASAKVIITYFYKWYRKISRLYEDEEQELENKD</sequence>
<evidence type="ECO:0000256" key="4">
    <source>
        <dbReference type="ARBA" id="ARBA00022475"/>
    </source>
</evidence>